<organism evidence="6 7">
    <name type="scientific">Limulus polyphemus</name>
    <name type="common">Atlantic horseshoe crab</name>
    <dbReference type="NCBI Taxonomy" id="6850"/>
    <lineage>
        <taxon>Eukaryota</taxon>
        <taxon>Metazoa</taxon>
        <taxon>Ecdysozoa</taxon>
        <taxon>Arthropoda</taxon>
        <taxon>Chelicerata</taxon>
        <taxon>Merostomata</taxon>
        <taxon>Xiphosura</taxon>
        <taxon>Limulidae</taxon>
        <taxon>Limulus</taxon>
    </lineage>
</organism>
<comment type="subcellular location">
    <subcellularLocation>
        <location evidence="1">Cytoplasm</location>
    </subcellularLocation>
</comment>
<keyword evidence="2" id="KW-0963">Cytoplasm</keyword>
<accession>A0ABM1TKF7</accession>
<gene>
    <name evidence="7" type="primary">LOC106472043</name>
</gene>
<evidence type="ECO:0000256" key="1">
    <source>
        <dbReference type="ARBA" id="ARBA00004496"/>
    </source>
</evidence>
<dbReference type="InterPro" id="IPR035899">
    <property type="entry name" value="DBL_dom_sf"/>
</dbReference>
<feature type="region of interest" description="Disordered" evidence="3">
    <location>
        <begin position="74"/>
        <end position="93"/>
    </location>
</feature>
<dbReference type="PROSITE" id="PS50003">
    <property type="entry name" value="PH_DOMAIN"/>
    <property type="match status" value="1"/>
</dbReference>
<dbReference type="PROSITE" id="PS50010">
    <property type="entry name" value="DH_2"/>
    <property type="match status" value="1"/>
</dbReference>
<reference evidence="7" key="1">
    <citation type="submission" date="2025-08" db="UniProtKB">
        <authorList>
            <consortium name="RefSeq"/>
        </authorList>
    </citation>
    <scope>IDENTIFICATION</scope>
    <source>
        <tissue evidence="7">Muscle</tissue>
    </source>
</reference>
<dbReference type="Gene3D" id="1.20.900.10">
    <property type="entry name" value="Dbl homology (DH) domain"/>
    <property type="match status" value="1"/>
</dbReference>
<dbReference type="Gene3D" id="2.30.29.30">
    <property type="entry name" value="Pleckstrin-homology domain (PH domain)/Phosphotyrosine-binding domain (PTB)"/>
    <property type="match status" value="1"/>
</dbReference>
<dbReference type="Pfam" id="PF00621">
    <property type="entry name" value="RhoGEF"/>
    <property type="match status" value="1"/>
</dbReference>
<name>A0ABM1TKF7_LIMPO</name>
<feature type="domain" description="PH" evidence="4">
    <location>
        <begin position="499"/>
        <end position="625"/>
    </location>
</feature>
<dbReference type="PANTHER" id="PTHR46006">
    <property type="entry name" value="RHO GUANINE NUCLEOTIDE EXCHANGE FACTOR AT 64C, ISOFORM A"/>
    <property type="match status" value="1"/>
</dbReference>
<proteinExistence type="predicted"/>
<dbReference type="GeneID" id="106472043"/>
<dbReference type="RefSeq" id="XP_022256363.1">
    <property type="nucleotide sequence ID" value="XM_022400655.1"/>
</dbReference>
<feature type="compositionally biased region" description="Basic and acidic residues" evidence="3">
    <location>
        <begin position="74"/>
        <end position="84"/>
    </location>
</feature>
<feature type="domain" description="DH" evidence="5">
    <location>
        <begin position="286"/>
        <end position="469"/>
    </location>
</feature>
<dbReference type="SUPFAM" id="SSF48065">
    <property type="entry name" value="DBL homology domain (DH-domain)"/>
    <property type="match status" value="1"/>
</dbReference>
<dbReference type="SMART" id="SM00325">
    <property type="entry name" value="RhoGEF"/>
    <property type="match status" value="1"/>
</dbReference>
<dbReference type="InterPro" id="IPR051480">
    <property type="entry name" value="Endocytic_GEF_Adapter"/>
</dbReference>
<dbReference type="SUPFAM" id="SSF50729">
    <property type="entry name" value="PH domain-like"/>
    <property type="match status" value="1"/>
</dbReference>
<evidence type="ECO:0000313" key="7">
    <source>
        <dbReference type="RefSeq" id="XP_022256363.1"/>
    </source>
</evidence>
<evidence type="ECO:0000256" key="3">
    <source>
        <dbReference type="SAM" id="MobiDB-lite"/>
    </source>
</evidence>
<feature type="region of interest" description="Disordered" evidence="3">
    <location>
        <begin position="226"/>
        <end position="258"/>
    </location>
</feature>
<dbReference type="Pfam" id="PF22697">
    <property type="entry name" value="SOS1_NGEF_PH"/>
    <property type="match status" value="1"/>
</dbReference>
<dbReference type="PANTHER" id="PTHR46006:SF8">
    <property type="entry name" value="DH DOMAIN-CONTAINING PROTEIN"/>
    <property type="match status" value="1"/>
</dbReference>
<dbReference type="SMART" id="SM00233">
    <property type="entry name" value="PH"/>
    <property type="match status" value="1"/>
</dbReference>
<feature type="compositionally biased region" description="Polar residues" evidence="3">
    <location>
        <begin position="238"/>
        <end position="247"/>
    </location>
</feature>
<dbReference type="InterPro" id="IPR000219">
    <property type="entry name" value="DH_dom"/>
</dbReference>
<dbReference type="InterPro" id="IPR001849">
    <property type="entry name" value="PH_domain"/>
</dbReference>
<evidence type="ECO:0000259" key="4">
    <source>
        <dbReference type="PROSITE" id="PS50003"/>
    </source>
</evidence>
<keyword evidence="6" id="KW-1185">Reference proteome</keyword>
<dbReference type="Proteomes" id="UP000694941">
    <property type="component" value="Unplaced"/>
</dbReference>
<dbReference type="InterPro" id="IPR011993">
    <property type="entry name" value="PH-like_dom_sf"/>
</dbReference>
<protein>
    <submittedName>
        <fullName evidence="7">Rho guanine nucleotide exchange factor 3-like isoform X1</fullName>
    </submittedName>
</protein>
<dbReference type="InterPro" id="IPR055251">
    <property type="entry name" value="SOS1_NGEF_PH"/>
</dbReference>
<dbReference type="CDD" id="cd00160">
    <property type="entry name" value="RhoGEF"/>
    <property type="match status" value="1"/>
</dbReference>
<evidence type="ECO:0000313" key="6">
    <source>
        <dbReference type="Proteomes" id="UP000694941"/>
    </source>
</evidence>
<evidence type="ECO:0000259" key="5">
    <source>
        <dbReference type="PROSITE" id="PS50010"/>
    </source>
</evidence>
<sequence>MFLGKCDCIPDKEISLDQLMPLNIKPLQSHYEQLGLKLEILDRNGANREFKKTVYPNKMVLEEHFDKDLVQHKPKLSHQEKLEKTGSASSIMDGSSIDGALSHEVLIVPNETVHISGTHYEGDTSLFLEPPPKSKRFQFISKKRKRESDEDNLSIASFDISLLNEEPWSKRKKRISSFSSFTSLLSPAKPVKRMGEVFQRSLSNLNISSKPSSSIPVAVSQTILSGDNSSRKLRRKSSGASSPSVTPYKQPKATPKKCRTSRLWLDTLSEERAQVMKENMSHRELKRQEAIFELYQGEEDMVDDLNLVLQIYRHSLIQLEILNSEELRQIFGPMDKLLCLHQDLLDALKAQRKEDNAISSLGQVMQKWVPGLKAYIPYCSNQFTAKALLEEKKTHDSRFEDFLQRCLESPFSRRLDLWSFLDVPRNRLVKYPLLLKAILKQTPQGHEDKDCLPEVIKKVDSIIQLVDRKTGKANCEFIVNKLDFLEESQRDPLIHQAKSLLCSGVLRNSRGTKLHAFLFDTGIVLTRPATRWSSNSNFTSETKNSTRYQVYREPIPAHQLLIENVKDGEVRIGGSFKSAFSYTSGAKHVFKLTFMDKNLGQSHTLQANDEHDKKQWLQNLYKVSTNHWCSSAGVSVSEERKTGATNIVEECNLDVTQASILV</sequence>
<evidence type="ECO:0000256" key="2">
    <source>
        <dbReference type="ARBA" id="ARBA00022490"/>
    </source>
</evidence>